<evidence type="ECO:0000313" key="5">
    <source>
        <dbReference type="Proteomes" id="UP000239485"/>
    </source>
</evidence>
<dbReference type="InterPro" id="IPR001466">
    <property type="entry name" value="Beta-lactam-related"/>
</dbReference>
<evidence type="ECO:0000313" key="4">
    <source>
        <dbReference type="EMBL" id="PPK98669.1"/>
    </source>
</evidence>
<dbReference type="AlphaFoldDB" id="A0A2S6IWC6"/>
<comment type="caution">
    <text evidence="4">The sequence shown here is derived from an EMBL/GenBank/DDBJ whole genome shotgun (WGS) entry which is preliminary data.</text>
</comment>
<sequence length="518" mass="53158">MPALRTAPAPTAPQLRLPPHRPRTALLATLTGLLAAAACLLVLPRPPALSDVSSGDPALADRLRTAAQGVPSQGIAASVSGPDGTATAAVGNADTRPGRRRPMTATTPQEIGSVTKSLTGLLLADAVRRGEVTPTTTLGEVHADKDLPPELARTTLAELATHRSGLPRLDESTLLRGLLVGVTHGNPYAGHTPASLLQAAADTELRGERGEYAYSNLGAALLGWALAERAGLPYPELLRTRVLEPLGMHATSATPQPLPAGRAHQRSANGLPAEPWTSAGSAPAGAGVWSTAEDLGRLAAAVAAGRAPGQDAVLPRHPTDQQGMRTGWGWYTAQLDGRDVLLTNGAVGGAAASVAVDPATGRSVAVVAPSVADTQTVALRLLGLDVPGEPRTARSVPWRSPLVLVTLGLLVVAPLGVLLPALRRHATRAAQLPDRLRIVGALLSSAAVLAVVRQVGAWQVVPPAAWSAAVGVSAAGGLLLVVRWRAVGWPRRHRALRWISGGAGVLVSVAVLAAVLLH</sequence>
<dbReference type="InterPro" id="IPR050789">
    <property type="entry name" value="Diverse_Enzym_Activities"/>
</dbReference>
<name>A0A2S6IWC6_9ACTN</name>
<reference evidence="4 5" key="1">
    <citation type="submission" date="2018-02" db="EMBL/GenBank/DDBJ databases">
        <title>Genomic Encyclopedia of Archaeal and Bacterial Type Strains, Phase II (KMG-II): from individual species to whole genera.</title>
        <authorList>
            <person name="Goeker M."/>
        </authorList>
    </citation>
    <scope>NUCLEOTIDE SEQUENCE [LARGE SCALE GENOMIC DNA]</scope>
    <source>
        <strain evidence="4 5">DSM 22857</strain>
    </source>
</reference>
<dbReference type="PANTHER" id="PTHR43283">
    <property type="entry name" value="BETA-LACTAMASE-RELATED"/>
    <property type="match status" value="1"/>
</dbReference>
<feature type="transmembrane region" description="Helical" evidence="2">
    <location>
        <begin position="496"/>
        <end position="517"/>
    </location>
</feature>
<evidence type="ECO:0000256" key="2">
    <source>
        <dbReference type="SAM" id="Phobius"/>
    </source>
</evidence>
<proteinExistence type="predicted"/>
<feature type="domain" description="Beta-lactamase-related" evidence="3">
    <location>
        <begin position="73"/>
        <end position="368"/>
    </location>
</feature>
<keyword evidence="2" id="KW-0472">Membrane</keyword>
<dbReference type="Proteomes" id="UP000239485">
    <property type="component" value="Unassembled WGS sequence"/>
</dbReference>
<feature type="transmembrane region" description="Helical" evidence="2">
    <location>
        <begin position="464"/>
        <end position="484"/>
    </location>
</feature>
<protein>
    <submittedName>
        <fullName evidence="4">CubicO group peptidase (Beta-lactamase class C family)</fullName>
    </submittedName>
</protein>
<accession>A0A2S6IWC6</accession>
<dbReference type="EMBL" id="PTJD01000001">
    <property type="protein sequence ID" value="PPK98669.1"/>
    <property type="molecule type" value="Genomic_DNA"/>
</dbReference>
<organism evidence="4 5">
    <name type="scientific">Kineococcus xinjiangensis</name>
    <dbReference type="NCBI Taxonomy" id="512762"/>
    <lineage>
        <taxon>Bacteria</taxon>
        <taxon>Bacillati</taxon>
        <taxon>Actinomycetota</taxon>
        <taxon>Actinomycetes</taxon>
        <taxon>Kineosporiales</taxon>
        <taxon>Kineosporiaceae</taxon>
        <taxon>Kineococcus</taxon>
    </lineage>
</organism>
<keyword evidence="2" id="KW-1133">Transmembrane helix</keyword>
<evidence type="ECO:0000256" key="1">
    <source>
        <dbReference type="SAM" id="MobiDB-lite"/>
    </source>
</evidence>
<feature type="region of interest" description="Disordered" evidence="1">
    <location>
        <begin position="73"/>
        <end position="106"/>
    </location>
</feature>
<keyword evidence="2" id="KW-0812">Transmembrane</keyword>
<feature type="transmembrane region" description="Helical" evidence="2">
    <location>
        <begin position="402"/>
        <end position="422"/>
    </location>
</feature>
<dbReference type="Pfam" id="PF00144">
    <property type="entry name" value="Beta-lactamase"/>
    <property type="match status" value="1"/>
</dbReference>
<feature type="region of interest" description="Disordered" evidence="1">
    <location>
        <begin position="250"/>
        <end position="285"/>
    </location>
</feature>
<gene>
    <name evidence="4" type="ORF">CLV92_101368</name>
</gene>
<evidence type="ECO:0000259" key="3">
    <source>
        <dbReference type="Pfam" id="PF00144"/>
    </source>
</evidence>
<dbReference type="OrthoDB" id="3171327at2"/>
<feature type="transmembrane region" description="Helical" evidence="2">
    <location>
        <begin position="434"/>
        <end position="452"/>
    </location>
</feature>
<dbReference type="InterPro" id="IPR012338">
    <property type="entry name" value="Beta-lactam/transpept-like"/>
</dbReference>
<dbReference type="Gene3D" id="3.40.710.10">
    <property type="entry name" value="DD-peptidase/beta-lactamase superfamily"/>
    <property type="match status" value="1"/>
</dbReference>
<dbReference type="RefSeq" id="WP_158257094.1">
    <property type="nucleotide sequence ID" value="NZ_PTJD01000001.1"/>
</dbReference>
<keyword evidence="5" id="KW-1185">Reference proteome</keyword>
<dbReference type="SUPFAM" id="SSF56601">
    <property type="entry name" value="beta-lactamase/transpeptidase-like"/>
    <property type="match status" value="1"/>
</dbReference>